<reference evidence="2" key="1">
    <citation type="journal article" date="2023" name="G3 (Bethesda)">
        <title>A reference genome for the long-term kleptoplast-retaining sea slug Elysia crispata morphotype clarki.</title>
        <authorList>
            <person name="Eastman K.E."/>
            <person name="Pendleton A.L."/>
            <person name="Shaikh M.A."/>
            <person name="Suttiyut T."/>
            <person name="Ogas R."/>
            <person name="Tomko P."/>
            <person name="Gavelis G."/>
            <person name="Widhalm J.R."/>
            <person name="Wisecaver J.H."/>
        </authorList>
    </citation>
    <scope>NUCLEOTIDE SEQUENCE</scope>
    <source>
        <strain evidence="2">ECLA1</strain>
    </source>
</reference>
<sequence>MLPRDSAKKDSVRCFFCGGSLHDWEATDDPWVAHAKSFPMCGFVVQSLGKNFSDTVQRMVHVRNKNNPMSFEIVVEEMKVHPSNFQNRPTGNNDQTQEGAQQKDLNEASEYFKAFKTC</sequence>
<dbReference type="GO" id="GO:0051726">
    <property type="term" value="P:regulation of cell cycle"/>
    <property type="evidence" value="ECO:0007669"/>
    <property type="project" value="TreeGrafter"/>
</dbReference>
<keyword evidence="3" id="KW-1185">Reference proteome</keyword>
<dbReference type="PANTHER" id="PTHR10044:SF180">
    <property type="match status" value="1"/>
</dbReference>
<accession>A0AAE1APM8</accession>
<dbReference type="GO" id="GO:0043027">
    <property type="term" value="F:cysteine-type endopeptidase inhibitor activity involved in apoptotic process"/>
    <property type="evidence" value="ECO:0007669"/>
    <property type="project" value="TreeGrafter"/>
</dbReference>
<dbReference type="SUPFAM" id="SSF57924">
    <property type="entry name" value="Inhibitor of apoptosis (IAP) repeat"/>
    <property type="match status" value="1"/>
</dbReference>
<gene>
    <name evidence="2" type="ORF">RRG08_004441</name>
</gene>
<dbReference type="Pfam" id="PF00653">
    <property type="entry name" value="BIR"/>
    <property type="match status" value="1"/>
</dbReference>
<dbReference type="GO" id="GO:0005737">
    <property type="term" value="C:cytoplasm"/>
    <property type="evidence" value="ECO:0007669"/>
    <property type="project" value="TreeGrafter"/>
</dbReference>
<proteinExistence type="predicted"/>
<dbReference type="SMART" id="SM00238">
    <property type="entry name" value="BIR"/>
    <property type="match status" value="1"/>
</dbReference>
<dbReference type="GO" id="GO:0043066">
    <property type="term" value="P:negative regulation of apoptotic process"/>
    <property type="evidence" value="ECO:0007669"/>
    <property type="project" value="TreeGrafter"/>
</dbReference>
<dbReference type="GO" id="GO:0005634">
    <property type="term" value="C:nucleus"/>
    <property type="evidence" value="ECO:0007669"/>
    <property type="project" value="TreeGrafter"/>
</dbReference>
<dbReference type="PANTHER" id="PTHR10044">
    <property type="entry name" value="INHIBITOR OF APOPTOSIS"/>
    <property type="match status" value="1"/>
</dbReference>
<dbReference type="Proteomes" id="UP001283361">
    <property type="component" value="Unassembled WGS sequence"/>
</dbReference>
<name>A0AAE1APM8_9GAST</name>
<dbReference type="GO" id="GO:0061630">
    <property type="term" value="F:ubiquitin protein ligase activity"/>
    <property type="evidence" value="ECO:0007669"/>
    <property type="project" value="TreeGrafter"/>
</dbReference>
<feature type="compositionally biased region" description="Polar residues" evidence="1">
    <location>
        <begin position="83"/>
        <end position="100"/>
    </location>
</feature>
<dbReference type="EMBL" id="JAWDGP010001453">
    <property type="protein sequence ID" value="KAK3791692.1"/>
    <property type="molecule type" value="Genomic_DNA"/>
</dbReference>
<dbReference type="InterPro" id="IPR001370">
    <property type="entry name" value="BIR_rpt"/>
</dbReference>
<evidence type="ECO:0000313" key="3">
    <source>
        <dbReference type="Proteomes" id="UP001283361"/>
    </source>
</evidence>
<protein>
    <submittedName>
        <fullName evidence="2">Uncharacterized protein</fullName>
    </submittedName>
</protein>
<comment type="caution">
    <text evidence="2">The sequence shown here is derived from an EMBL/GenBank/DDBJ whole genome shotgun (WGS) entry which is preliminary data.</text>
</comment>
<organism evidence="2 3">
    <name type="scientific">Elysia crispata</name>
    <name type="common">lettuce slug</name>
    <dbReference type="NCBI Taxonomy" id="231223"/>
    <lineage>
        <taxon>Eukaryota</taxon>
        <taxon>Metazoa</taxon>
        <taxon>Spiralia</taxon>
        <taxon>Lophotrochozoa</taxon>
        <taxon>Mollusca</taxon>
        <taxon>Gastropoda</taxon>
        <taxon>Heterobranchia</taxon>
        <taxon>Euthyneura</taxon>
        <taxon>Panpulmonata</taxon>
        <taxon>Sacoglossa</taxon>
        <taxon>Placobranchoidea</taxon>
        <taxon>Plakobranchidae</taxon>
        <taxon>Elysia</taxon>
    </lineage>
</organism>
<dbReference type="GO" id="GO:0031398">
    <property type="term" value="P:positive regulation of protein ubiquitination"/>
    <property type="evidence" value="ECO:0007669"/>
    <property type="project" value="TreeGrafter"/>
</dbReference>
<evidence type="ECO:0000313" key="2">
    <source>
        <dbReference type="EMBL" id="KAK3791692.1"/>
    </source>
</evidence>
<dbReference type="InterPro" id="IPR050784">
    <property type="entry name" value="IAP"/>
</dbReference>
<feature type="region of interest" description="Disordered" evidence="1">
    <location>
        <begin position="82"/>
        <end position="104"/>
    </location>
</feature>
<dbReference type="PROSITE" id="PS50143">
    <property type="entry name" value="BIR_REPEAT_2"/>
    <property type="match status" value="1"/>
</dbReference>
<dbReference type="AlphaFoldDB" id="A0AAE1APM8"/>
<evidence type="ECO:0000256" key="1">
    <source>
        <dbReference type="SAM" id="MobiDB-lite"/>
    </source>
</evidence>
<dbReference type="Gene3D" id="1.10.1170.10">
    <property type="entry name" value="Inhibitor Of Apoptosis Protein (2mihbC-IAP-1), Chain A"/>
    <property type="match status" value="1"/>
</dbReference>